<accession>A1K7A0</accession>
<dbReference type="PROSITE" id="PS00409">
    <property type="entry name" value="PROKAR_NTER_METHYL"/>
    <property type="match status" value="1"/>
</dbReference>
<dbReference type="Proteomes" id="UP000002588">
    <property type="component" value="Chromosome"/>
</dbReference>
<dbReference type="HOGENOM" id="CLU_091705_7_2_4"/>
<dbReference type="KEGG" id="azo:azo2088"/>
<sequence>MTASRVRRGFTLIELLVVMAIVALLLAIAAPRYFDHVERARETSLRQSLAVMRDALDKYKADTGRFPHALADLVERRYLRAIPRDPITDSEASWIEVAEAPGADGEGGGVRDVRSGAEGGGLDGTPYADW</sequence>
<dbReference type="PANTHER" id="PTHR30093">
    <property type="entry name" value="GENERAL SECRETION PATHWAY PROTEIN G"/>
    <property type="match status" value="1"/>
</dbReference>
<dbReference type="PANTHER" id="PTHR30093:SF47">
    <property type="entry name" value="TYPE IV PILUS NON-CORE MINOR PILIN PILE"/>
    <property type="match status" value="1"/>
</dbReference>
<dbReference type="AlphaFoldDB" id="A1K7A0"/>
<keyword evidence="5" id="KW-1185">Reference proteome</keyword>
<dbReference type="Gene3D" id="3.30.700.10">
    <property type="entry name" value="Glycoprotein, Type 4 Pilin"/>
    <property type="match status" value="1"/>
</dbReference>
<keyword evidence="1" id="KW-0488">Methylation</keyword>
<gene>
    <name evidence="4" type="ordered locus">azo2088</name>
</gene>
<evidence type="ECO:0000313" key="4">
    <source>
        <dbReference type="EMBL" id="CAL94705.1"/>
    </source>
</evidence>
<dbReference type="Pfam" id="PF07963">
    <property type="entry name" value="N_methyl"/>
    <property type="match status" value="1"/>
</dbReference>
<dbReference type="SUPFAM" id="SSF54523">
    <property type="entry name" value="Pili subunits"/>
    <property type="match status" value="1"/>
</dbReference>
<evidence type="ECO:0000256" key="1">
    <source>
        <dbReference type="ARBA" id="ARBA00022481"/>
    </source>
</evidence>
<keyword evidence="3" id="KW-0472">Membrane</keyword>
<dbReference type="InterPro" id="IPR045584">
    <property type="entry name" value="Pilin-like"/>
</dbReference>
<feature type="region of interest" description="Disordered" evidence="2">
    <location>
        <begin position="100"/>
        <end position="130"/>
    </location>
</feature>
<dbReference type="eggNOG" id="COG2165">
    <property type="taxonomic scope" value="Bacteria"/>
</dbReference>
<dbReference type="EMBL" id="AM406670">
    <property type="protein sequence ID" value="CAL94705.1"/>
    <property type="molecule type" value="Genomic_DNA"/>
</dbReference>
<protein>
    <submittedName>
        <fullName evidence="4">Conserved hypothetical secreted protein</fullName>
    </submittedName>
</protein>
<feature type="transmembrane region" description="Helical" evidence="3">
    <location>
        <begin position="12"/>
        <end position="34"/>
    </location>
</feature>
<dbReference type="InterPro" id="IPR000983">
    <property type="entry name" value="Bac_GSPG_pilin"/>
</dbReference>
<evidence type="ECO:0000256" key="3">
    <source>
        <dbReference type="SAM" id="Phobius"/>
    </source>
</evidence>
<proteinExistence type="predicted"/>
<dbReference type="InterPro" id="IPR012902">
    <property type="entry name" value="N_methyl_site"/>
</dbReference>
<organism evidence="4 5">
    <name type="scientific">Azoarcus sp. (strain BH72)</name>
    <dbReference type="NCBI Taxonomy" id="418699"/>
    <lineage>
        <taxon>Bacteria</taxon>
        <taxon>Pseudomonadati</taxon>
        <taxon>Pseudomonadota</taxon>
        <taxon>Betaproteobacteria</taxon>
        <taxon>Rhodocyclales</taxon>
        <taxon>Zoogloeaceae</taxon>
        <taxon>Azoarcus</taxon>
    </lineage>
</organism>
<dbReference type="GO" id="GO:0015628">
    <property type="term" value="P:protein secretion by the type II secretion system"/>
    <property type="evidence" value="ECO:0007669"/>
    <property type="project" value="InterPro"/>
</dbReference>
<evidence type="ECO:0000313" key="5">
    <source>
        <dbReference type="Proteomes" id="UP000002588"/>
    </source>
</evidence>
<dbReference type="PRINTS" id="PR00813">
    <property type="entry name" value="BCTERIALGSPG"/>
</dbReference>
<dbReference type="STRING" id="62928.azo2088"/>
<dbReference type="GO" id="GO:0015627">
    <property type="term" value="C:type II protein secretion system complex"/>
    <property type="evidence" value="ECO:0007669"/>
    <property type="project" value="InterPro"/>
</dbReference>
<reference evidence="4 5" key="1">
    <citation type="journal article" date="2006" name="Nat. Biotechnol.">
        <title>Complete genome of the mutualistic, N2-fixing grass endophyte Azoarcus sp. strain BH72.</title>
        <authorList>
            <person name="Krause A."/>
            <person name="Ramakumar A."/>
            <person name="Bartels D."/>
            <person name="Battistoni F."/>
            <person name="Bekel T."/>
            <person name="Boch J."/>
            <person name="Boehm M."/>
            <person name="Friedrich F."/>
            <person name="Hurek T."/>
            <person name="Krause L."/>
            <person name="Linke B."/>
            <person name="McHardy A.C."/>
            <person name="Sarkar A."/>
            <person name="Schneiker S."/>
            <person name="Syed A.A."/>
            <person name="Thauer R."/>
            <person name="Vorhoelter F.-J."/>
            <person name="Weidner S."/>
            <person name="Puehler A."/>
            <person name="Reinhold-Hurek B."/>
            <person name="Kaiser O."/>
            <person name="Goesmann A."/>
        </authorList>
    </citation>
    <scope>NUCLEOTIDE SEQUENCE [LARGE SCALE GENOMIC DNA]</scope>
    <source>
        <strain evidence="4 5">BH72</strain>
    </source>
</reference>
<dbReference type="RefSeq" id="WP_011765819.1">
    <property type="nucleotide sequence ID" value="NC_008702.1"/>
</dbReference>
<name>A1K7A0_AZOSB</name>
<evidence type="ECO:0000256" key="2">
    <source>
        <dbReference type="SAM" id="MobiDB-lite"/>
    </source>
</evidence>
<keyword evidence="3" id="KW-1133">Transmembrane helix</keyword>
<keyword evidence="3" id="KW-0812">Transmembrane</keyword>
<dbReference type="NCBIfam" id="TIGR02532">
    <property type="entry name" value="IV_pilin_GFxxxE"/>
    <property type="match status" value="1"/>
</dbReference>